<dbReference type="Pfam" id="PF04676">
    <property type="entry name" value="CwfJ_C_2"/>
    <property type="match status" value="1"/>
</dbReference>
<dbReference type="PANTHER" id="PTHR12072">
    <property type="entry name" value="CWF19, CELL CYCLE CONTROL PROTEIN"/>
    <property type="match status" value="1"/>
</dbReference>
<feature type="domain" description="Cwf19-like protein C-terminal" evidence="3">
    <location>
        <begin position="844"/>
        <end position="938"/>
    </location>
</feature>
<evidence type="ECO:0000313" key="5">
    <source>
        <dbReference type="EMBL" id="VDI55175.1"/>
    </source>
</evidence>
<feature type="compositionally biased region" description="Basic and acidic residues" evidence="2">
    <location>
        <begin position="629"/>
        <end position="642"/>
    </location>
</feature>
<dbReference type="PANTHER" id="PTHR12072:SF5">
    <property type="entry name" value="CWF19-LIKE PROTEIN 2"/>
    <property type="match status" value="1"/>
</dbReference>
<evidence type="ECO:0000313" key="6">
    <source>
        <dbReference type="Proteomes" id="UP000596742"/>
    </source>
</evidence>
<feature type="compositionally biased region" description="Basic and acidic residues" evidence="2">
    <location>
        <begin position="314"/>
        <end position="328"/>
    </location>
</feature>
<reference evidence="5" key="1">
    <citation type="submission" date="2018-11" db="EMBL/GenBank/DDBJ databases">
        <authorList>
            <person name="Alioto T."/>
            <person name="Alioto T."/>
        </authorList>
    </citation>
    <scope>NUCLEOTIDE SEQUENCE</scope>
</reference>
<feature type="compositionally biased region" description="Basic and acidic residues" evidence="2">
    <location>
        <begin position="296"/>
        <end position="305"/>
    </location>
</feature>
<evidence type="ECO:0008006" key="7">
    <source>
        <dbReference type="Google" id="ProtNLM"/>
    </source>
</evidence>
<dbReference type="Gene3D" id="3.30.428.10">
    <property type="entry name" value="HIT-like"/>
    <property type="match status" value="1"/>
</dbReference>
<feature type="region of interest" description="Disordered" evidence="2">
    <location>
        <begin position="563"/>
        <end position="642"/>
    </location>
</feature>
<protein>
    <recommendedName>
        <fullName evidence="7">CWF19-like protein 2</fullName>
    </recommendedName>
</protein>
<dbReference type="InterPro" id="IPR006767">
    <property type="entry name" value="Cwf19-like_C_dom-2"/>
</dbReference>
<keyword evidence="6" id="KW-1185">Reference proteome</keyword>
<feature type="compositionally biased region" description="Acidic residues" evidence="2">
    <location>
        <begin position="516"/>
        <end position="526"/>
    </location>
</feature>
<feature type="region of interest" description="Disordered" evidence="2">
    <location>
        <begin position="35"/>
        <end position="213"/>
    </location>
</feature>
<feature type="compositionally biased region" description="Basic and acidic residues" evidence="2">
    <location>
        <begin position="427"/>
        <end position="445"/>
    </location>
</feature>
<feature type="region of interest" description="Disordered" evidence="2">
    <location>
        <begin position="1"/>
        <end position="20"/>
    </location>
</feature>
<dbReference type="Proteomes" id="UP000596742">
    <property type="component" value="Unassembled WGS sequence"/>
</dbReference>
<feature type="compositionally biased region" description="Basic and acidic residues" evidence="2">
    <location>
        <begin position="155"/>
        <end position="173"/>
    </location>
</feature>
<feature type="compositionally biased region" description="Basic and acidic residues" evidence="2">
    <location>
        <begin position="35"/>
        <end position="50"/>
    </location>
</feature>
<feature type="compositionally biased region" description="Low complexity" evidence="2">
    <location>
        <begin position="506"/>
        <end position="515"/>
    </location>
</feature>
<feature type="compositionally biased region" description="Polar residues" evidence="2">
    <location>
        <begin position="116"/>
        <end position="126"/>
    </location>
</feature>
<organism evidence="5 6">
    <name type="scientific">Mytilus galloprovincialis</name>
    <name type="common">Mediterranean mussel</name>
    <dbReference type="NCBI Taxonomy" id="29158"/>
    <lineage>
        <taxon>Eukaryota</taxon>
        <taxon>Metazoa</taxon>
        <taxon>Spiralia</taxon>
        <taxon>Lophotrochozoa</taxon>
        <taxon>Mollusca</taxon>
        <taxon>Bivalvia</taxon>
        <taxon>Autobranchia</taxon>
        <taxon>Pteriomorphia</taxon>
        <taxon>Mytilida</taxon>
        <taxon>Mytiloidea</taxon>
        <taxon>Mytilidae</taxon>
        <taxon>Mytilinae</taxon>
        <taxon>Mytilus</taxon>
    </lineage>
</organism>
<feature type="compositionally biased region" description="Basic residues" evidence="2">
    <location>
        <begin position="401"/>
        <end position="410"/>
    </location>
</feature>
<evidence type="ECO:0000259" key="4">
    <source>
        <dbReference type="Pfam" id="PF04677"/>
    </source>
</evidence>
<gene>
    <name evidence="5" type="ORF">MGAL_10B015077</name>
</gene>
<evidence type="ECO:0000259" key="3">
    <source>
        <dbReference type="Pfam" id="PF04676"/>
    </source>
</evidence>
<feature type="compositionally biased region" description="Basic and acidic residues" evidence="2">
    <location>
        <begin position="458"/>
        <end position="502"/>
    </location>
</feature>
<feature type="compositionally biased region" description="Basic and acidic residues" evidence="2">
    <location>
        <begin position="59"/>
        <end position="70"/>
    </location>
</feature>
<dbReference type="GO" id="GO:0000398">
    <property type="term" value="P:mRNA splicing, via spliceosome"/>
    <property type="evidence" value="ECO:0007669"/>
    <property type="project" value="TreeGrafter"/>
</dbReference>
<proteinExistence type="inferred from homology"/>
<dbReference type="SUPFAM" id="SSF54197">
    <property type="entry name" value="HIT-like"/>
    <property type="match status" value="1"/>
</dbReference>
<feature type="region of interest" description="Disordered" evidence="2">
    <location>
        <begin position="257"/>
        <end position="533"/>
    </location>
</feature>
<name>A0A8B6FTS1_MYTGA</name>
<dbReference type="Pfam" id="PF04677">
    <property type="entry name" value="CwfJ_C_1"/>
    <property type="match status" value="1"/>
</dbReference>
<comment type="similarity">
    <text evidence="1">Belongs to the CWF19 family.</text>
</comment>
<feature type="domain" description="Cwf19-like C-terminal" evidence="4">
    <location>
        <begin position="715"/>
        <end position="835"/>
    </location>
</feature>
<feature type="compositionally biased region" description="Basic and acidic residues" evidence="2">
    <location>
        <begin position="390"/>
        <end position="400"/>
    </location>
</feature>
<feature type="compositionally biased region" description="Basic and acidic residues" evidence="2">
    <location>
        <begin position="563"/>
        <end position="589"/>
    </location>
</feature>
<feature type="compositionally biased region" description="Basic and acidic residues" evidence="2">
    <location>
        <begin position="9"/>
        <end position="20"/>
    </location>
</feature>
<feature type="compositionally biased region" description="Basic residues" evidence="2">
    <location>
        <begin position="346"/>
        <end position="375"/>
    </location>
</feature>
<dbReference type="EMBL" id="UYJE01007468">
    <property type="protein sequence ID" value="VDI55175.1"/>
    <property type="molecule type" value="Genomic_DNA"/>
</dbReference>
<dbReference type="GO" id="GO:0071014">
    <property type="term" value="C:post-mRNA release spliceosomal complex"/>
    <property type="evidence" value="ECO:0007669"/>
    <property type="project" value="TreeGrafter"/>
</dbReference>
<dbReference type="InterPro" id="IPR040194">
    <property type="entry name" value="Cwf19-like"/>
</dbReference>
<sequence length="948" mass="110645">MSAIAFESTTDKKTKRKEIQEARDYLVAKAKKEYEKEQWKKEQAKLRGEDTWMLPALNERLEREQKEFSKKSKKAKKERKKKKKHKKEKKKKKSESESSSEDSDNTPVWVEKGDSVANTSTSGSSENVEKGVIRGPQLQRDSWMESPMDLIPTISKKDILEQKRKEKEKENADKPSLLDTPGQHELELNPYWKDGGTGLPEMKPKSSTVGIGDGGLSWMKKAYQRCVEQAKEEGRTLDDVATEKYGSLKKLEKMLSDAEKSHKKFMKQQDEGRNDRKFRRPNDENDDNSQSQYMTSRRERGLSRERYRRHSRSRSREGRRIRSKDRDKRSRSKERIKRSQSPVDRRFKRPSSSRSRSPKNRKFMKPGRSRSRSPNRRQDYRSRSPYQSYSRRDRSRSPKHDNRRRSRSPKSKHDLDSNKKSLSSRFKRPDSDNEESADKKSENSKNRFVRPGGSDDEMEKRNDRRDRYSSKKSDIPAWKKKEFIKVEKSRDEKKEERKRKEPTPPSTSSSSSSSESSEEEESEEDTPTPPLVKILTEQEMNQLGAKIVRAELMGDMDQATKLKAELDQAREVKERNVTEAPSGDRKEGQGDEDNVVVLTRTDKRGRIMPLPEMLTDGKPSGKRRRKKQKVDTHGGKGERKQYFDDDDKFDLKSLVEREKLGTAEDDSKMFARLAQRSIDKTDDDYQIDDVFLDRAAKKQSINISEMKERSQAIYDHKKMAGALERCHFCFGNVPKHLIIAIGTKSYLSLPNNKSLTEGHCLIVPMHHSPSCTAIDEDVWEEMQTFQKTLVKMFLEEDEDIVFMETSMRLKQHPHMFIECVPLPKETGDMAPIYFKKAIQEAEYEWSDNKKLVDLRGRNVRKAIPKGFPYFCVDFGNEGGFAHVIEDEQTFPYYFGREILGGMLDAEPQLWRKPTKENFDDQRKKVLQFAEKWKPYDWTQKLCKDDDDS</sequence>
<dbReference type="OrthoDB" id="2113965at2759"/>
<feature type="compositionally biased region" description="Basic and acidic residues" evidence="2">
    <location>
        <begin position="267"/>
        <end position="283"/>
    </location>
</feature>
<evidence type="ECO:0000256" key="1">
    <source>
        <dbReference type="ARBA" id="ARBA00006795"/>
    </source>
</evidence>
<dbReference type="AlphaFoldDB" id="A0A8B6FTS1"/>
<accession>A0A8B6FTS1</accession>
<dbReference type="InterPro" id="IPR036265">
    <property type="entry name" value="HIT-like_sf"/>
</dbReference>
<feature type="compositionally biased region" description="Basic residues" evidence="2">
    <location>
        <begin position="329"/>
        <end position="338"/>
    </location>
</feature>
<comment type="caution">
    <text evidence="5">The sequence shown here is derived from an EMBL/GenBank/DDBJ whole genome shotgun (WGS) entry which is preliminary data.</text>
</comment>
<evidence type="ECO:0000256" key="2">
    <source>
        <dbReference type="SAM" id="MobiDB-lite"/>
    </source>
</evidence>
<feature type="compositionally biased region" description="Basic residues" evidence="2">
    <location>
        <begin position="71"/>
        <end position="93"/>
    </location>
</feature>
<dbReference type="InterPro" id="IPR006768">
    <property type="entry name" value="Cwf19-like_C_dom-1"/>
</dbReference>